<dbReference type="Pfam" id="PF07729">
    <property type="entry name" value="FCD"/>
    <property type="match status" value="1"/>
</dbReference>
<organism evidence="6 7">
    <name type="scientific">Sphingomonas endophytica</name>
    <dbReference type="NCBI Taxonomy" id="869719"/>
    <lineage>
        <taxon>Bacteria</taxon>
        <taxon>Pseudomonadati</taxon>
        <taxon>Pseudomonadota</taxon>
        <taxon>Alphaproteobacteria</taxon>
        <taxon>Sphingomonadales</taxon>
        <taxon>Sphingomonadaceae</taxon>
        <taxon>Sphingomonas</taxon>
    </lineage>
</organism>
<evidence type="ECO:0000313" key="7">
    <source>
        <dbReference type="Proteomes" id="UP000522313"/>
    </source>
</evidence>
<dbReference type="Gene3D" id="1.10.10.10">
    <property type="entry name" value="Winged helix-like DNA-binding domain superfamily/Winged helix DNA-binding domain"/>
    <property type="match status" value="1"/>
</dbReference>
<evidence type="ECO:0000313" key="6">
    <source>
        <dbReference type="EMBL" id="MBB6505426.1"/>
    </source>
</evidence>
<reference evidence="6 7" key="2">
    <citation type="submission" date="2020-08" db="EMBL/GenBank/DDBJ databases">
        <title>The Agave Microbiome: Exploring the role of microbial communities in plant adaptations to desert environments.</title>
        <authorList>
            <person name="Partida-Martinez L.P."/>
        </authorList>
    </citation>
    <scope>NUCLEOTIDE SEQUENCE [LARGE SCALE GENOMIC DNA]</scope>
    <source>
        <strain evidence="6 7">AS3.13</strain>
    </source>
</reference>
<comment type="caution">
    <text evidence="6">The sequence shown here is derived from an EMBL/GenBank/DDBJ whole genome shotgun (WGS) entry which is preliminary data.</text>
</comment>
<protein>
    <submittedName>
        <fullName evidence="6">DNA-binding FadR family transcriptional regulator</fullName>
    </submittedName>
</protein>
<dbReference type="Proteomes" id="UP000522313">
    <property type="component" value="Unassembled WGS sequence"/>
</dbReference>
<dbReference type="AlphaFoldDB" id="A0A7X0MNQ8"/>
<dbReference type="GO" id="GO:0003677">
    <property type="term" value="F:DNA binding"/>
    <property type="evidence" value="ECO:0007669"/>
    <property type="project" value="UniProtKB-KW"/>
</dbReference>
<dbReference type="SUPFAM" id="SSF46785">
    <property type="entry name" value="Winged helix' DNA-binding domain"/>
    <property type="match status" value="1"/>
</dbReference>
<evidence type="ECO:0000256" key="3">
    <source>
        <dbReference type="ARBA" id="ARBA00023163"/>
    </source>
</evidence>
<dbReference type="PRINTS" id="PR00035">
    <property type="entry name" value="HTHGNTR"/>
</dbReference>
<keyword evidence="3" id="KW-0804">Transcription</keyword>
<gene>
    <name evidence="6" type="ORF">F4693_002414</name>
    <name evidence="5" type="ORF">FHS97_001539</name>
</gene>
<accession>A0A7X0MNQ8</accession>
<dbReference type="EMBL" id="JACIJN010000004">
    <property type="protein sequence ID" value="MBB5725613.1"/>
    <property type="molecule type" value="Genomic_DNA"/>
</dbReference>
<dbReference type="Pfam" id="PF00392">
    <property type="entry name" value="GntR"/>
    <property type="match status" value="1"/>
</dbReference>
<evidence type="ECO:0000313" key="5">
    <source>
        <dbReference type="EMBL" id="MBB5725613.1"/>
    </source>
</evidence>
<dbReference type="PANTHER" id="PTHR43537:SF5">
    <property type="entry name" value="UXU OPERON TRANSCRIPTIONAL REGULATOR"/>
    <property type="match status" value="1"/>
</dbReference>
<evidence type="ECO:0000256" key="1">
    <source>
        <dbReference type="ARBA" id="ARBA00023015"/>
    </source>
</evidence>
<dbReference type="Proteomes" id="UP000560131">
    <property type="component" value="Unassembled WGS sequence"/>
</dbReference>
<keyword evidence="8" id="KW-1185">Reference proteome</keyword>
<dbReference type="Gene3D" id="1.20.120.530">
    <property type="entry name" value="GntR ligand-binding domain-like"/>
    <property type="match status" value="1"/>
</dbReference>
<dbReference type="SMART" id="SM00895">
    <property type="entry name" value="FCD"/>
    <property type="match status" value="1"/>
</dbReference>
<dbReference type="RefSeq" id="WP_184035360.1">
    <property type="nucleotide sequence ID" value="NZ_BAABAR010000004.1"/>
</dbReference>
<dbReference type="InterPro" id="IPR000524">
    <property type="entry name" value="Tscrpt_reg_HTH_GntR"/>
</dbReference>
<dbReference type="SUPFAM" id="SSF48008">
    <property type="entry name" value="GntR ligand-binding domain-like"/>
    <property type="match status" value="1"/>
</dbReference>
<dbReference type="SMART" id="SM00345">
    <property type="entry name" value="HTH_GNTR"/>
    <property type="match status" value="1"/>
</dbReference>
<evidence type="ECO:0000313" key="8">
    <source>
        <dbReference type="Proteomes" id="UP000560131"/>
    </source>
</evidence>
<dbReference type="EMBL" id="JACHBT010000012">
    <property type="protein sequence ID" value="MBB6505426.1"/>
    <property type="molecule type" value="Genomic_DNA"/>
</dbReference>
<dbReference type="InterPro" id="IPR008920">
    <property type="entry name" value="TF_FadR/GntR_C"/>
</dbReference>
<evidence type="ECO:0000259" key="4">
    <source>
        <dbReference type="PROSITE" id="PS50949"/>
    </source>
</evidence>
<dbReference type="CDD" id="cd07377">
    <property type="entry name" value="WHTH_GntR"/>
    <property type="match status" value="1"/>
</dbReference>
<dbReference type="PROSITE" id="PS50949">
    <property type="entry name" value="HTH_GNTR"/>
    <property type="match status" value="1"/>
</dbReference>
<dbReference type="PANTHER" id="PTHR43537">
    <property type="entry name" value="TRANSCRIPTIONAL REGULATOR, GNTR FAMILY"/>
    <property type="match status" value="1"/>
</dbReference>
<evidence type="ECO:0000256" key="2">
    <source>
        <dbReference type="ARBA" id="ARBA00023125"/>
    </source>
</evidence>
<dbReference type="InterPro" id="IPR011711">
    <property type="entry name" value="GntR_C"/>
</dbReference>
<name>A0A7X0MNQ8_9SPHN</name>
<keyword evidence="1" id="KW-0805">Transcription regulation</keyword>
<sequence length="244" mass="26738">MTKTMSLADALYVKLEARIRSGEMPPGARLPTQKEIAEDEKVSRTVVREAVARLEAHGIAVARQGSGVFVTDDARYQAFQITRQDMSELADVIRLLEVRLSVEAEMAAFAASRRTLTDISAMRAALRDMAAVADDPVASAGADTRFHAAIARATQNETFVKLIEFLGVRLVPPRNLYLRGQPPEAQRAYVEKVRAEHEAIVDAIVRMNPAGARDAARHHMQESLSRHTELSEAAHLSGSGELTI</sequence>
<reference evidence="5 8" key="1">
    <citation type="submission" date="2020-08" db="EMBL/GenBank/DDBJ databases">
        <title>Genomic Encyclopedia of Type Strains, Phase IV (KMG-IV): sequencing the most valuable type-strain genomes for metagenomic binning, comparative biology and taxonomic classification.</title>
        <authorList>
            <person name="Goeker M."/>
        </authorList>
    </citation>
    <scope>NUCLEOTIDE SEQUENCE [LARGE SCALE GENOMIC DNA]</scope>
    <source>
        <strain evidence="5 8">DSM 101535</strain>
    </source>
</reference>
<proteinExistence type="predicted"/>
<keyword evidence="2 6" id="KW-0238">DNA-binding</keyword>
<dbReference type="GO" id="GO:0003700">
    <property type="term" value="F:DNA-binding transcription factor activity"/>
    <property type="evidence" value="ECO:0007669"/>
    <property type="project" value="InterPro"/>
</dbReference>
<dbReference type="InterPro" id="IPR036388">
    <property type="entry name" value="WH-like_DNA-bd_sf"/>
</dbReference>
<feature type="domain" description="HTH gntR-type" evidence="4">
    <location>
        <begin position="5"/>
        <end position="73"/>
    </location>
</feature>
<dbReference type="InterPro" id="IPR036390">
    <property type="entry name" value="WH_DNA-bd_sf"/>
</dbReference>
<reference evidence="6 7" key="3">
    <citation type="submission" date="2020-08" db="EMBL/GenBank/DDBJ databases">
        <authorList>
            <person name="Partida-Martinez L."/>
            <person name="Huntemann M."/>
            <person name="Clum A."/>
            <person name="Wang J."/>
            <person name="Palaniappan K."/>
            <person name="Ritter S."/>
            <person name="Chen I.-M."/>
            <person name="Stamatis D."/>
            <person name="Reddy T."/>
            <person name="O'Malley R."/>
            <person name="Daum C."/>
            <person name="Shapiro N."/>
            <person name="Ivanova N."/>
            <person name="Kyrpides N."/>
            <person name="Woyke T."/>
        </authorList>
    </citation>
    <scope>NUCLEOTIDE SEQUENCE [LARGE SCALE GENOMIC DNA]</scope>
    <source>
        <strain evidence="6 7">AS3.13</strain>
    </source>
</reference>